<keyword evidence="3" id="KW-0963">Cytoplasm</keyword>
<dbReference type="STRING" id="504798.SAMN05421871_1183"/>
<dbReference type="GO" id="GO:0003887">
    <property type="term" value="F:DNA-directed DNA polymerase activity"/>
    <property type="evidence" value="ECO:0007669"/>
    <property type="project" value="UniProtKB-KW"/>
</dbReference>
<dbReference type="Pfam" id="PF02767">
    <property type="entry name" value="DNA_pol3_beta_2"/>
    <property type="match status" value="1"/>
</dbReference>
<dbReference type="GO" id="GO:0009360">
    <property type="term" value="C:DNA polymerase III complex"/>
    <property type="evidence" value="ECO:0007669"/>
    <property type="project" value="InterPro"/>
</dbReference>
<dbReference type="CDD" id="cd00140">
    <property type="entry name" value="beta_clamp"/>
    <property type="match status" value="1"/>
</dbReference>
<dbReference type="OrthoDB" id="4337829at2"/>
<dbReference type="RefSeq" id="WP_091380095.1">
    <property type="nucleotide sequence ID" value="NZ_FNDV01000018.1"/>
</dbReference>
<keyword evidence="4" id="KW-0808">Transferase</keyword>
<keyword evidence="6" id="KW-0235">DNA replication</keyword>
<dbReference type="GO" id="GO:0005737">
    <property type="term" value="C:cytoplasm"/>
    <property type="evidence" value="ECO:0007669"/>
    <property type="project" value="UniProtKB-SubCell"/>
</dbReference>
<protein>
    <submittedName>
        <fullName evidence="12">DNA polymerase-3 subunit beta</fullName>
    </submittedName>
</protein>
<feature type="domain" description="DNA polymerase III beta sliding clamp C-terminal" evidence="11">
    <location>
        <begin position="245"/>
        <end position="359"/>
    </location>
</feature>
<dbReference type="GO" id="GO:0008408">
    <property type="term" value="F:3'-5' exonuclease activity"/>
    <property type="evidence" value="ECO:0007669"/>
    <property type="project" value="InterPro"/>
</dbReference>
<dbReference type="Pfam" id="PF00712">
    <property type="entry name" value="DNA_pol3_beta"/>
    <property type="match status" value="1"/>
</dbReference>
<dbReference type="AlphaFoldDB" id="A0A1H0T1Z7"/>
<dbReference type="InterPro" id="IPR022637">
    <property type="entry name" value="DNA_polIII_beta_cen"/>
</dbReference>
<dbReference type="InterPro" id="IPR046938">
    <property type="entry name" value="DNA_clamp_sf"/>
</dbReference>
<evidence type="ECO:0000256" key="5">
    <source>
        <dbReference type="ARBA" id="ARBA00022695"/>
    </source>
</evidence>
<evidence type="ECO:0000259" key="10">
    <source>
        <dbReference type="Pfam" id="PF02767"/>
    </source>
</evidence>
<evidence type="ECO:0000256" key="2">
    <source>
        <dbReference type="ARBA" id="ARBA00010752"/>
    </source>
</evidence>
<dbReference type="PANTHER" id="PTHR30478:SF0">
    <property type="entry name" value="BETA SLIDING CLAMP"/>
    <property type="match status" value="1"/>
</dbReference>
<evidence type="ECO:0000256" key="6">
    <source>
        <dbReference type="ARBA" id="ARBA00022705"/>
    </source>
</evidence>
<feature type="domain" description="DNA polymerase III beta sliding clamp N-terminal" evidence="9">
    <location>
        <begin position="1"/>
        <end position="115"/>
    </location>
</feature>
<dbReference type="PANTHER" id="PTHR30478">
    <property type="entry name" value="DNA POLYMERASE III SUBUNIT BETA"/>
    <property type="match status" value="1"/>
</dbReference>
<dbReference type="Pfam" id="PF02768">
    <property type="entry name" value="DNA_pol3_beta_3"/>
    <property type="match status" value="1"/>
</dbReference>
<keyword evidence="5" id="KW-0548">Nucleotidyltransferase</keyword>
<evidence type="ECO:0000256" key="1">
    <source>
        <dbReference type="ARBA" id="ARBA00004496"/>
    </source>
</evidence>
<dbReference type="InterPro" id="IPR001001">
    <property type="entry name" value="DNA_polIII_beta"/>
</dbReference>
<organism evidence="12 13">
    <name type="scientific">Actinokineospora alba</name>
    <dbReference type="NCBI Taxonomy" id="504798"/>
    <lineage>
        <taxon>Bacteria</taxon>
        <taxon>Bacillati</taxon>
        <taxon>Actinomycetota</taxon>
        <taxon>Actinomycetes</taxon>
        <taxon>Pseudonocardiales</taxon>
        <taxon>Pseudonocardiaceae</taxon>
        <taxon>Actinokineospora</taxon>
    </lineage>
</organism>
<dbReference type="GO" id="GO:0003677">
    <property type="term" value="F:DNA binding"/>
    <property type="evidence" value="ECO:0007669"/>
    <property type="project" value="UniProtKB-KW"/>
</dbReference>
<evidence type="ECO:0000259" key="11">
    <source>
        <dbReference type="Pfam" id="PF02768"/>
    </source>
</evidence>
<dbReference type="Proteomes" id="UP000199651">
    <property type="component" value="Unassembled WGS sequence"/>
</dbReference>
<dbReference type="InterPro" id="IPR022635">
    <property type="entry name" value="DNA_polIII_beta_C"/>
</dbReference>
<evidence type="ECO:0000313" key="12">
    <source>
        <dbReference type="EMBL" id="SDP47588.1"/>
    </source>
</evidence>
<evidence type="ECO:0000313" key="13">
    <source>
        <dbReference type="Proteomes" id="UP000199651"/>
    </source>
</evidence>
<evidence type="ECO:0000256" key="8">
    <source>
        <dbReference type="ARBA" id="ARBA00023125"/>
    </source>
</evidence>
<sequence>MDLTITTAKLAAAAADVVRLVPGKLIDPVLGGLLLTADARGVVLAANDRERTARISCDALVHTEGQVLVPAKPLAETLRALDQQQVRLVVEGARLAIRAEGARFALPLLDVDLHPGVAEPPAPSGSVSAAVFASALSTVATTAARDEALPIFTGVRVRSEGDKLVLRATDRYRMAIATIPWNPGPSTIDALIPATLLAEIGKQVVGEVSIGFDANRLSLAWEDMVVTTAVLDGTYLSESKLALSDFDTNVEADADALAGATRRVALYTDARGVISLEVGDSEVRLRTADRQTGEAEESVKATVDGGRTSPSYQARYLIDALRPFAGKRIQLAIQPGMRATVVTAVEGGEVELRYIIMPMLPPKTG</sequence>
<feature type="domain" description="DNA polymerase III beta sliding clamp central" evidence="10">
    <location>
        <begin position="127"/>
        <end position="235"/>
    </location>
</feature>
<dbReference type="GO" id="GO:0006271">
    <property type="term" value="P:DNA strand elongation involved in DNA replication"/>
    <property type="evidence" value="ECO:0007669"/>
    <property type="project" value="TreeGrafter"/>
</dbReference>
<accession>A0A1H0T1Z7</accession>
<evidence type="ECO:0000256" key="4">
    <source>
        <dbReference type="ARBA" id="ARBA00022679"/>
    </source>
</evidence>
<dbReference type="SUPFAM" id="SSF55979">
    <property type="entry name" value="DNA clamp"/>
    <property type="match status" value="3"/>
</dbReference>
<comment type="subcellular location">
    <subcellularLocation>
        <location evidence="1">Cytoplasm</location>
    </subcellularLocation>
</comment>
<comment type="similarity">
    <text evidence="2">Belongs to the beta sliding clamp family.</text>
</comment>
<evidence type="ECO:0000256" key="3">
    <source>
        <dbReference type="ARBA" id="ARBA00022490"/>
    </source>
</evidence>
<reference evidence="13" key="1">
    <citation type="submission" date="2016-10" db="EMBL/GenBank/DDBJ databases">
        <authorList>
            <person name="Varghese N."/>
            <person name="Submissions S."/>
        </authorList>
    </citation>
    <scope>NUCLEOTIDE SEQUENCE [LARGE SCALE GENOMIC DNA]</scope>
    <source>
        <strain evidence="13">IBRC-M 10655</strain>
    </source>
</reference>
<keyword evidence="7" id="KW-0239">DNA-directed DNA polymerase</keyword>
<dbReference type="Gene3D" id="3.10.150.10">
    <property type="entry name" value="DNA Polymerase III, subunit A, domain 2"/>
    <property type="match status" value="3"/>
</dbReference>
<keyword evidence="8" id="KW-0238">DNA-binding</keyword>
<proteinExistence type="inferred from homology"/>
<gene>
    <name evidence="12" type="ORF">SAMN05192558_109201</name>
</gene>
<evidence type="ECO:0000259" key="9">
    <source>
        <dbReference type="Pfam" id="PF00712"/>
    </source>
</evidence>
<keyword evidence="13" id="KW-1185">Reference proteome</keyword>
<dbReference type="InterPro" id="IPR022634">
    <property type="entry name" value="DNA_polIII_beta_N"/>
</dbReference>
<dbReference type="NCBIfam" id="TIGR00663">
    <property type="entry name" value="dnan"/>
    <property type="match status" value="1"/>
</dbReference>
<dbReference type="SMART" id="SM00480">
    <property type="entry name" value="POL3Bc"/>
    <property type="match status" value="1"/>
</dbReference>
<name>A0A1H0T1Z7_9PSEU</name>
<evidence type="ECO:0000256" key="7">
    <source>
        <dbReference type="ARBA" id="ARBA00022932"/>
    </source>
</evidence>
<dbReference type="EMBL" id="FNJB01000009">
    <property type="protein sequence ID" value="SDP47588.1"/>
    <property type="molecule type" value="Genomic_DNA"/>
</dbReference>